<dbReference type="CDD" id="cd03349">
    <property type="entry name" value="LbH_XAT"/>
    <property type="match status" value="1"/>
</dbReference>
<dbReference type="GO" id="GO:0008811">
    <property type="term" value="F:chloramphenicol O-acetyltransferase activity"/>
    <property type="evidence" value="ECO:0007669"/>
    <property type="project" value="UniProtKB-EC"/>
</dbReference>
<dbReference type="SUPFAM" id="SSF51161">
    <property type="entry name" value="Trimeric LpxA-like enzymes"/>
    <property type="match status" value="1"/>
</dbReference>
<dbReference type="KEGG" id="bcx:BCA_2583"/>
<keyword evidence="1 3" id="KW-0808">Transferase</keyword>
<dbReference type="Proteomes" id="UP000002210">
    <property type="component" value="Chromosome"/>
</dbReference>
<dbReference type="AlphaFoldDB" id="A0A158RQ19"/>
<evidence type="ECO:0000256" key="2">
    <source>
        <dbReference type="ARBA" id="ARBA00022737"/>
    </source>
</evidence>
<accession>A0A158RQ19</accession>
<dbReference type="EC" id="2.3.1.28" evidence="3"/>
<dbReference type="PANTHER" id="PTHR43300">
    <property type="entry name" value="ACETYLTRANSFERASE"/>
    <property type="match status" value="1"/>
</dbReference>
<proteinExistence type="predicted"/>
<dbReference type="PANTHER" id="PTHR43300:SF11">
    <property type="entry name" value="ACETYLTRANSFERASE RV3034C-RELATED"/>
    <property type="match status" value="1"/>
</dbReference>
<sequence>MNYKNLQYLEARNKGMRHPLYNHWSETKYIKDIVTNPLIEVGDYSYYSGYYGHQNFEDGCVRYLWGDAKSRALFNPIEQMGWHLDKLIIGNYVCIASGVVILMGGNHNHHSEWITVYPFAEQIEHSYEPKGDTVIKSDAWIGMNAIIMPGVTIGEGAIVAAGSVVSKDVPPYTIVGGNPAKEIKKQFTDTEMNMLMEMRWFDWERELVEKAMPILSSSSIKLLYDFYKKEVKNR</sequence>
<dbReference type="Gene3D" id="2.160.10.10">
    <property type="entry name" value="Hexapeptide repeat proteins"/>
    <property type="match status" value="1"/>
</dbReference>
<dbReference type="InterPro" id="IPR018357">
    <property type="entry name" value="Hexapep_transf_CS"/>
</dbReference>
<dbReference type="InterPro" id="IPR001451">
    <property type="entry name" value="Hexapep"/>
</dbReference>
<evidence type="ECO:0000313" key="3">
    <source>
        <dbReference type="EMBL" id="ACO29375.1"/>
    </source>
</evidence>
<keyword evidence="2" id="KW-0677">Repeat</keyword>
<dbReference type="InterPro" id="IPR011004">
    <property type="entry name" value="Trimer_LpxA-like_sf"/>
</dbReference>
<evidence type="ECO:0000256" key="1">
    <source>
        <dbReference type="ARBA" id="ARBA00022679"/>
    </source>
</evidence>
<reference evidence="3 4" key="1">
    <citation type="submission" date="2009-02" db="EMBL/GenBank/DDBJ databases">
        <title>Genome sequence of Bacillus cereus 03BB102.</title>
        <authorList>
            <person name="Dodson R.J."/>
            <person name="Jackson P."/>
            <person name="Munk A.C."/>
            <person name="Brettin T."/>
            <person name="Bruce D."/>
            <person name="Detter C."/>
            <person name="Tapia R."/>
            <person name="Han C."/>
            <person name="Sutton G."/>
            <person name="Sims D."/>
        </authorList>
    </citation>
    <scope>NUCLEOTIDE SEQUENCE [LARGE SCALE GENOMIC DNA]</scope>
    <source>
        <strain evidence="3 4">03BB102</strain>
    </source>
</reference>
<dbReference type="InterPro" id="IPR050179">
    <property type="entry name" value="Trans_hexapeptide_repeat"/>
</dbReference>
<protein>
    <submittedName>
        <fullName evidence="3">Chloramphenicol O-acetyltransferase</fullName>
        <ecNumber evidence="3">2.3.1.28</ecNumber>
    </submittedName>
</protein>
<dbReference type="Pfam" id="PF00132">
    <property type="entry name" value="Hexapep"/>
    <property type="match status" value="1"/>
</dbReference>
<evidence type="ECO:0000313" key="4">
    <source>
        <dbReference type="Proteomes" id="UP000002210"/>
    </source>
</evidence>
<keyword evidence="3" id="KW-0012">Acyltransferase</keyword>
<organism evidence="3 4">
    <name type="scientific">Bacillus cereus (strain 03BB102)</name>
    <dbReference type="NCBI Taxonomy" id="572264"/>
    <lineage>
        <taxon>Bacteria</taxon>
        <taxon>Bacillati</taxon>
        <taxon>Bacillota</taxon>
        <taxon>Bacilli</taxon>
        <taxon>Bacillales</taxon>
        <taxon>Bacillaceae</taxon>
        <taxon>Bacillus</taxon>
        <taxon>Bacillus cereus group</taxon>
    </lineage>
</organism>
<gene>
    <name evidence="3" type="ordered locus">BCA_2583</name>
</gene>
<dbReference type="EMBL" id="CP001407">
    <property type="protein sequence ID" value="ACO29375.1"/>
    <property type="molecule type" value="Genomic_DNA"/>
</dbReference>
<dbReference type="PROSITE" id="PS00101">
    <property type="entry name" value="HEXAPEP_TRANSFERASES"/>
    <property type="match status" value="1"/>
</dbReference>
<name>A0A158RQ19_BACC3</name>